<feature type="region of interest" description="Disordered" evidence="1">
    <location>
        <begin position="89"/>
        <end position="181"/>
    </location>
</feature>
<reference evidence="2" key="2">
    <citation type="submission" date="2022-10" db="EMBL/GenBank/DDBJ databases">
        <authorList>
            <consortium name="ENA_rothamsted_submissions"/>
            <consortium name="culmorum"/>
            <person name="King R."/>
        </authorList>
    </citation>
    <scope>NUCLEOTIDE SEQUENCE</scope>
</reference>
<feature type="region of interest" description="Disordered" evidence="1">
    <location>
        <begin position="1"/>
        <end position="42"/>
    </location>
</feature>
<gene>
    <name evidence="2" type="ORF">APHIGO_LOCUS6676</name>
</gene>
<feature type="compositionally biased region" description="Basic and acidic residues" evidence="1">
    <location>
        <begin position="1"/>
        <end position="17"/>
    </location>
</feature>
<evidence type="ECO:0000256" key="1">
    <source>
        <dbReference type="SAM" id="MobiDB-lite"/>
    </source>
</evidence>
<dbReference type="AlphaFoldDB" id="A0A9P0NJ71"/>
<feature type="compositionally biased region" description="Acidic residues" evidence="1">
    <location>
        <begin position="98"/>
        <end position="111"/>
    </location>
</feature>
<evidence type="ECO:0000313" key="2">
    <source>
        <dbReference type="EMBL" id="CAH1725635.1"/>
    </source>
</evidence>
<dbReference type="Proteomes" id="UP001154329">
    <property type="component" value="Chromosome 2"/>
</dbReference>
<feature type="compositionally biased region" description="Acidic residues" evidence="1">
    <location>
        <begin position="165"/>
        <end position="181"/>
    </location>
</feature>
<sequence>MQSSHESDANWQKHDVQNHQAAAANLEQSAAINTKKTANSTNNEDALAVCGSSVNNPINLIENNPTVSNSAVGEMAIGGQVIDESVVEESDLNKSSIDESDIDESNTDESGFEGYDIDALGIDRSDPDESNIVEFYRDESSIERSDSDESSTRDYNLNDLRVEVSDLDQSNDEESDTDESILEESHFSYLLGMEAYYANISDFDQHEYNIGDNVSNVVYVGKLNNFVNYIDQCNSNKNFILKMHTKAIQDLTPLAEEPSALELGLLTDRLVLHVWVLQMQDPHNVDQWSGFLFDVIYDKLDEVTKNLWNKFVWHYYSIHCKNVSMKAVLDFLRATCCEYDKKPPRSISCISYIYSNLSSEY</sequence>
<organism evidence="2 3">
    <name type="scientific">Aphis gossypii</name>
    <name type="common">Cotton aphid</name>
    <dbReference type="NCBI Taxonomy" id="80765"/>
    <lineage>
        <taxon>Eukaryota</taxon>
        <taxon>Metazoa</taxon>
        <taxon>Ecdysozoa</taxon>
        <taxon>Arthropoda</taxon>
        <taxon>Hexapoda</taxon>
        <taxon>Insecta</taxon>
        <taxon>Pterygota</taxon>
        <taxon>Neoptera</taxon>
        <taxon>Paraneoptera</taxon>
        <taxon>Hemiptera</taxon>
        <taxon>Sternorrhyncha</taxon>
        <taxon>Aphidomorpha</taxon>
        <taxon>Aphidoidea</taxon>
        <taxon>Aphididae</taxon>
        <taxon>Aphidini</taxon>
        <taxon>Aphis</taxon>
        <taxon>Aphis</taxon>
    </lineage>
</organism>
<keyword evidence="3" id="KW-1185">Reference proteome</keyword>
<proteinExistence type="predicted"/>
<feature type="compositionally biased region" description="Polar residues" evidence="1">
    <location>
        <begin position="32"/>
        <end position="42"/>
    </location>
</feature>
<protein>
    <submittedName>
        <fullName evidence="2">Uncharacterized protein</fullName>
    </submittedName>
</protein>
<name>A0A9P0NJ71_APHGO</name>
<feature type="compositionally biased region" description="Basic and acidic residues" evidence="1">
    <location>
        <begin position="135"/>
        <end position="152"/>
    </location>
</feature>
<accession>A0A9P0NJ71</accession>
<evidence type="ECO:0000313" key="3">
    <source>
        <dbReference type="Proteomes" id="UP001154329"/>
    </source>
</evidence>
<feature type="compositionally biased region" description="Low complexity" evidence="1">
    <location>
        <begin position="21"/>
        <end position="31"/>
    </location>
</feature>
<reference evidence="2" key="1">
    <citation type="submission" date="2022-02" db="EMBL/GenBank/DDBJ databases">
        <authorList>
            <person name="King R."/>
        </authorList>
    </citation>
    <scope>NUCLEOTIDE SEQUENCE</scope>
</reference>
<dbReference type="EMBL" id="OU899035">
    <property type="protein sequence ID" value="CAH1725635.1"/>
    <property type="molecule type" value="Genomic_DNA"/>
</dbReference>